<dbReference type="AlphaFoldDB" id="G0J3H6"/>
<dbReference type="Proteomes" id="UP000001635">
    <property type="component" value="Chromosome"/>
</dbReference>
<accession>G0J3H6</accession>
<dbReference type="HOGENOM" id="CLU_756105_0_0_10"/>
<dbReference type="eggNOG" id="COG1680">
    <property type="taxonomic scope" value="Bacteria"/>
</dbReference>
<protein>
    <submittedName>
        <fullName evidence="1">Uncharacterized protein</fullName>
    </submittedName>
</protein>
<reference evidence="2" key="1">
    <citation type="submission" date="2011-07" db="EMBL/GenBank/DDBJ databases">
        <title>The complete genome of Cyclobacterium marinum DSM 745.</title>
        <authorList>
            <person name="Lucas S."/>
            <person name="Han J."/>
            <person name="Lapidus A."/>
            <person name="Bruce D."/>
            <person name="Goodwin L."/>
            <person name="Pitluck S."/>
            <person name="Peters L."/>
            <person name="Kyrpides N."/>
            <person name="Mavromatis K."/>
            <person name="Ivanova N."/>
            <person name="Ovchinnikova G."/>
            <person name="Chertkov O."/>
            <person name="Detter J.C."/>
            <person name="Tapia R."/>
            <person name="Han C."/>
            <person name="Land M."/>
            <person name="Hauser L."/>
            <person name="Markowitz V."/>
            <person name="Cheng J.-F."/>
            <person name="Hugenholtz P."/>
            <person name="Woyke T."/>
            <person name="Wu D."/>
            <person name="Tindall B."/>
            <person name="Schuetze A."/>
            <person name="Brambilla E."/>
            <person name="Klenk H.-P."/>
            <person name="Eisen J.A."/>
        </authorList>
    </citation>
    <scope>NUCLEOTIDE SEQUENCE [LARGE SCALE GENOMIC DNA]</scope>
    <source>
        <strain evidence="2">ATCC 25205 / DSM 745 / LMG 13164 / NCIMB 1802</strain>
    </source>
</reference>
<keyword evidence="2" id="KW-1185">Reference proteome</keyword>
<name>G0J3H6_CYCMS</name>
<dbReference type="EMBL" id="CP002955">
    <property type="protein sequence ID" value="AEL24615.1"/>
    <property type="molecule type" value="Genomic_DNA"/>
</dbReference>
<sequence>MVIEPPLFTGYGLRYLCNLRFMKSKKYLVLVLFVMTSFSILSQTKPVSVRFDSSTLQRKGNFGDNWCQTWAIDDNVYTILDDGNGWWGSPEKLNSLADWEGSMFLQISGDQNFIKNDVKKMPGWPVSLVDSPLYGYGTLAVDSTIYMWLWRSETDTWYRRATANRLLYTKDFGKTVYRWDGALETYKSFQDLDSTAFFFNKEDPRPKEGKDAYAFNWIAFLQNGKANSAAKDEYIYMYSPEQYDPRNLALARVHKDKILEKPAYEYFQGINNGQPIWTSDMSQRGVTIKYPEAGQGEKWMWSSWFPSVVYNAGLDLFIMTSYGIKDPSKEYWDGWCRDCPLPGSIGFWYAENPWGPWEQFYYKDTFYPDHEENRTYGIKLSPKWISKDGKRMVLIWSDAGNNHSTYYKWNQMEIEILTD</sequence>
<gene>
    <name evidence="1" type="ordered locus">Cycma_0842</name>
</gene>
<dbReference type="KEGG" id="cmr:Cycma_0842"/>
<dbReference type="STRING" id="880070.Cycma_0842"/>
<organism evidence="1 2">
    <name type="scientific">Cyclobacterium marinum (strain ATCC 25205 / DSM 745 / LMG 13164 / NCIMB 1802)</name>
    <name type="common">Flectobacillus marinus</name>
    <dbReference type="NCBI Taxonomy" id="880070"/>
    <lineage>
        <taxon>Bacteria</taxon>
        <taxon>Pseudomonadati</taxon>
        <taxon>Bacteroidota</taxon>
        <taxon>Cytophagia</taxon>
        <taxon>Cytophagales</taxon>
        <taxon>Cyclobacteriaceae</taxon>
        <taxon>Cyclobacterium</taxon>
    </lineage>
</organism>
<evidence type="ECO:0000313" key="2">
    <source>
        <dbReference type="Proteomes" id="UP000001635"/>
    </source>
</evidence>
<evidence type="ECO:0000313" key="1">
    <source>
        <dbReference type="EMBL" id="AEL24615.1"/>
    </source>
</evidence>
<proteinExistence type="predicted"/>